<keyword evidence="2" id="KW-1185">Reference proteome</keyword>
<gene>
    <name evidence="1" type="ORF">CSKR_110839</name>
</gene>
<dbReference type="OrthoDB" id="10542686at2759"/>
<dbReference type="AlphaFoldDB" id="A0A419Q3R3"/>
<dbReference type="Proteomes" id="UP000286415">
    <property type="component" value="Unassembled WGS sequence"/>
</dbReference>
<dbReference type="InParanoid" id="A0A419Q3R3"/>
<name>A0A419Q3R3_CLOSI</name>
<dbReference type="EMBL" id="NIRI02000013">
    <property type="protein sequence ID" value="KAG5452794.1"/>
    <property type="molecule type" value="Genomic_DNA"/>
</dbReference>
<evidence type="ECO:0000313" key="2">
    <source>
        <dbReference type="Proteomes" id="UP000286415"/>
    </source>
</evidence>
<protein>
    <submittedName>
        <fullName evidence="1">Uncharacterized protein</fullName>
    </submittedName>
</protein>
<reference evidence="1 2" key="2">
    <citation type="journal article" date="2021" name="Genomics">
        <title>High-quality reference genome for Clonorchis sinensis.</title>
        <authorList>
            <person name="Young N.D."/>
            <person name="Stroehlein A.J."/>
            <person name="Kinkar L."/>
            <person name="Wang T."/>
            <person name="Sohn W.M."/>
            <person name="Chang B.C.H."/>
            <person name="Kaur P."/>
            <person name="Weisz D."/>
            <person name="Dudchenko O."/>
            <person name="Aiden E.L."/>
            <person name="Korhonen P.K."/>
            <person name="Gasser R.B."/>
        </authorList>
    </citation>
    <scope>NUCLEOTIDE SEQUENCE [LARGE SCALE GENOMIC DNA]</scope>
    <source>
        <strain evidence="1">Cs-k2</strain>
    </source>
</reference>
<accession>A0A419Q3R3</accession>
<organism evidence="1 2">
    <name type="scientific">Clonorchis sinensis</name>
    <name type="common">Chinese liver fluke</name>
    <dbReference type="NCBI Taxonomy" id="79923"/>
    <lineage>
        <taxon>Eukaryota</taxon>
        <taxon>Metazoa</taxon>
        <taxon>Spiralia</taxon>
        <taxon>Lophotrochozoa</taxon>
        <taxon>Platyhelminthes</taxon>
        <taxon>Trematoda</taxon>
        <taxon>Digenea</taxon>
        <taxon>Opisthorchiida</taxon>
        <taxon>Opisthorchiata</taxon>
        <taxon>Opisthorchiidae</taxon>
        <taxon>Clonorchis</taxon>
    </lineage>
</organism>
<comment type="caution">
    <text evidence="1">The sequence shown here is derived from an EMBL/GenBank/DDBJ whole genome shotgun (WGS) entry which is preliminary data.</text>
</comment>
<evidence type="ECO:0000313" key="1">
    <source>
        <dbReference type="EMBL" id="KAG5452794.1"/>
    </source>
</evidence>
<reference evidence="1 2" key="1">
    <citation type="journal article" date="2018" name="Biotechnol. Adv.">
        <title>Improved genomic resources and new bioinformatic workflow for the carcinogenic parasite Clonorchis sinensis: Biotechnological implications.</title>
        <authorList>
            <person name="Wang D."/>
            <person name="Korhonen P.K."/>
            <person name="Gasser R.B."/>
            <person name="Young N.D."/>
        </authorList>
    </citation>
    <scope>NUCLEOTIDE SEQUENCE [LARGE SCALE GENOMIC DNA]</scope>
    <source>
        <strain evidence="1">Cs-k2</strain>
    </source>
</reference>
<sequence>MLQLNDCFCQLWSSVILLAMPPNEGMKNLTVTQQIRLYEQRCKTFGRAILEASRMNDFELAKLLLRKKKKLVEVVGLLRQGGCVKYVLRPSLLNANFKKPLLSEAELTDHLLTETELDIFKTNSVGISSSSSSTTQYQCSTLLYRIKNLKVDSPIAVCFSQSITDNCIKANRLETDFHQNGLRGLSQLRIEQKVPDEPIPLLIAKVPHGYWDKRWSQ</sequence>
<proteinExistence type="predicted"/>